<reference evidence="2 3" key="1">
    <citation type="journal article" date="2023" name="Int. J. Syst. Evol. Microbiol.">
        <title>Sellimonas catena sp. nov., isolated from human faeces.</title>
        <authorList>
            <person name="Hisatomi A."/>
            <person name="Ohkuma M."/>
            <person name="Sakamoto M."/>
        </authorList>
    </citation>
    <scope>NUCLEOTIDE SEQUENCE [LARGE SCALE GENOMIC DNA]</scope>
    <source>
        <strain evidence="2 3">12EGH17</strain>
    </source>
</reference>
<feature type="region of interest" description="Disordered" evidence="1">
    <location>
        <begin position="1"/>
        <end position="42"/>
    </location>
</feature>
<proteinExistence type="predicted"/>
<sequence length="327" mass="38940">MCYTYNRQKHPFPVDEKPGKDRIMRNNKRKRKTQNKRRQTARNEDFIMKPSVDWCFKELMRNPKTRKGFIAVLLQVKPEEIDETILLENELPKEAEEEKQGILDVHVCLADGMQIDIEMQVFYVEYWDERLIFYLSKMYAGQIKAGESYSILKKCIQVSVLNFERFPDDDFCYRTVHFWDEMAGKKYTDKLEIQILELPKLQKKASGPEDVMEWMRFFRGQNKEELKEVAKGNEYLEGAYEDLVKMSLDEKKRLQYEAREKAILDYRSNMEGARKRGFQRGMIQGGQVMLIQLYQKNRLTLEEAAEEANMTVEEFRKLVELAEHSME</sequence>
<evidence type="ECO:0008006" key="4">
    <source>
        <dbReference type="Google" id="ProtNLM"/>
    </source>
</evidence>
<evidence type="ECO:0000256" key="1">
    <source>
        <dbReference type="SAM" id="MobiDB-lite"/>
    </source>
</evidence>
<dbReference type="Pfam" id="PF12784">
    <property type="entry name" value="PDDEXK_2"/>
    <property type="match status" value="1"/>
</dbReference>
<organism evidence="2 3">
    <name type="scientific">Sellimonas catena</name>
    <dbReference type="NCBI Taxonomy" id="2994035"/>
    <lineage>
        <taxon>Bacteria</taxon>
        <taxon>Bacillati</taxon>
        <taxon>Bacillota</taxon>
        <taxon>Clostridia</taxon>
        <taxon>Lachnospirales</taxon>
        <taxon>Lachnospiraceae</taxon>
        <taxon>Sellimonas</taxon>
    </lineage>
</organism>
<evidence type="ECO:0000313" key="2">
    <source>
        <dbReference type="EMBL" id="GLG05470.1"/>
    </source>
</evidence>
<dbReference type="PANTHER" id="PTHR41317">
    <property type="entry name" value="PD-(D_E)XK NUCLEASE FAMILY TRANSPOSASE"/>
    <property type="match status" value="1"/>
</dbReference>
<comment type="caution">
    <text evidence="2">The sequence shown here is derived from an EMBL/GenBank/DDBJ whole genome shotgun (WGS) entry which is preliminary data.</text>
</comment>
<name>A0A9W6FF55_9FIRM</name>
<feature type="compositionally biased region" description="Basic residues" evidence="1">
    <location>
        <begin position="25"/>
        <end position="40"/>
    </location>
</feature>
<dbReference type="Proteomes" id="UP001145145">
    <property type="component" value="Unassembled WGS sequence"/>
</dbReference>
<evidence type="ECO:0000313" key="3">
    <source>
        <dbReference type="Proteomes" id="UP001145145"/>
    </source>
</evidence>
<protein>
    <recommendedName>
        <fullName evidence="4">Rpn family recombination-promoting nuclease/putative transposase</fullName>
    </recommendedName>
</protein>
<dbReference type="EMBL" id="BSBO01000029">
    <property type="protein sequence ID" value="GLG05470.1"/>
    <property type="molecule type" value="Genomic_DNA"/>
</dbReference>
<feature type="compositionally biased region" description="Basic and acidic residues" evidence="1">
    <location>
        <begin position="12"/>
        <end position="24"/>
    </location>
</feature>
<dbReference type="NCBIfam" id="TIGR01784">
    <property type="entry name" value="T_den_put_tspse"/>
    <property type="match status" value="1"/>
</dbReference>
<dbReference type="PANTHER" id="PTHR41317:SF1">
    <property type="entry name" value="PD-(D_E)XK NUCLEASE FAMILY TRANSPOSASE"/>
    <property type="match status" value="1"/>
</dbReference>
<dbReference type="InterPro" id="IPR010106">
    <property type="entry name" value="RpnA"/>
</dbReference>
<accession>A0A9W6FF55</accession>
<gene>
    <name evidence="2" type="ORF">Selli1_26440</name>
</gene>
<dbReference type="AlphaFoldDB" id="A0A9W6FF55"/>
<keyword evidence="3" id="KW-1185">Reference proteome</keyword>